<proteinExistence type="predicted"/>
<sequence length="80" mass="8921">FETDASVALTFFDDALVVADEEVLDRLGELPHLTAAIRQAKIKKAHYLGADVEKALTNLGEVFYSPQDMYTKLRAGDFEM</sequence>
<dbReference type="EMBL" id="WNHN01000896">
    <property type="protein sequence ID" value="MTV78292.1"/>
    <property type="molecule type" value="Genomic_DNA"/>
</dbReference>
<dbReference type="Pfam" id="PF08439">
    <property type="entry name" value="Peptidase_M3_N"/>
    <property type="match status" value="1"/>
</dbReference>
<dbReference type="Gene3D" id="1.20.140.70">
    <property type="entry name" value="Oligopeptidase f, N-terminal domain"/>
    <property type="match status" value="1"/>
</dbReference>
<feature type="non-terminal residue" evidence="2">
    <location>
        <position position="80"/>
    </location>
</feature>
<comment type="caution">
    <text evidence="2">The sequence shown here is derived from an EMBL/GenBank/DDBJ whole genome shotgun (WGS) entry which is preliminary data.</text>
</comment>
<evidence type="ECO:0000259" key="1">
    <source>
        <dbReference type="Pfam" id="PF08439"/>
    </source>
</evidence>
<organism evidence="2 3">
    <name type="scientific">Streptococcus pneumoniae</name>
    <dbReference type="NCBI Taxonomy" id="1313"/>
    <lineage>
        <taxon>Bacteria</taxon>
        <taxon>Bacillati</taxon>
        <taxon>Bacillota</taxon>
        <taxon>Bacilli</taxon>
        <taxon>Lactobacillales</taxon>
        <taxon>Streptococcaceae</taxon>
        <taxon>Streptococcus</taxon>
    </lineage>
</organism>
<evidence type="ECO:0000313" key="2">
    <source>
        <dbReference type="EMBL" id="MTV78292.1"/>
    </source>
</evidence>
<dbReference type="InterPro" id="IPR013647">
    <property type="entry name" value="OligopepF_N_dom"/>
</dbReference>
<evidence type="ECO:0000313" key="3">
    <source>
        <dbReference type="Proteomes" id="UP000729182"/>
    </source>
</evidence>
<feature type="non-terminal residue" evidence="2">
    <location>
        <position position="1"/>
    </location>
</feature>
<protein>
    <submittedName>
        <fullName evidence="2">Oligoendopeptidase F</fullName>
    </submittedName>
</protein>
<gene>
    <name evidence="2" type="ORF">GM535_13850</name>
</gene>
<accession>A0AAW9WD17</accession>
<dbReference type="AlphaFoldDB" id="A0AAW9WD17"/>
<feature type="domain" description="Oligopeptidase F N-terminal" evidence="1">
    <location>
        <begin position="23"/>
        <end position="78"/>
    </location>
</feature>
<name>A0AAW9WD17_STREE</name>
<dbReference type="Proteomes" id="UP000729182">
    <property type="component" value="Unassembled WGS sequence"/>
</dbReference>
<reference evidence="2" key="1">
    <citation type="submission" date="2019-11" db="EMBL/GenBank/DDBJ databases">
        <title>Growth characteristics of pneumococcus vary with the chemical composition of the capsule and with environmental conditions.</title>
        <authorList>
            <person name="Tothpal A."/>
            <person name="Desobry K."/>
            <person name="Joshi S."/>
            <person name="Wyllie A.L."/>
            <person name="Weinberger D.M."/>
        </authorList>
    </citation>
    <scope>NUCLEOTIDE SEQUENCE</scope>
    <source>
        <strain evidence="2">Pnumococcus10A</strain>
    </source>
</reference>